<dbReference type="SUPFAM" id="SSF111369">
    <property type="entry name" value="HlyD-like secretion proteins"/>
    <property type="match status" value="1"/>
</dbReference>
<dbReference type="PANTHER" id="PTHR30469">
    <property type="entry name" value="MULTIDRUG RESISTANCE PROTEIN MDTA"/>
    <property type="match status" value="1"/>
</dbReference>
<dbReference type="NCBIfam" id="TIGR01730">
    <property type="entry name" value="RND_mfp"/>
    <property type="match status" value="1"/>
</dbReference>
<dbReference type="GO" id="GO:1990281">
    <property type="term" value="C:efflux pump complex"/>
    <property type="evidence" value="ECO:0007669"/>
    <property type="project" value="TreeGrafter"/>
</dbReference>
<protein>
    <submittedName>
        <fullName evidence="6">HlyD family secretion protein</fullName>
    </submittedName>
</protein>
<feature type="coiled-coil region" evidence="2">
    <location>
        <begin position="164"/>
        <end position="198"/>
    </location>
</feature>
<dbReference type="Pfam" id="PF25973">
    <property type="entry name" value="BSH_CzcB"/>
    <property type="match status" value="1"/>
</dbReference>
<dbReference type="Proteomes" id="UP000252707">
    <property type="component" value="Unassembled WGS sequence"/>
</dbReference>
<feature type="domain" description="CusB-like beta-barrel" evidence="4">
    <location>
        <begin position="243"/>
        <end position="318"/>
    </location>
</feature>
<evidence type="ECO:0000259" key="4">
    <source>
        <dbReference type="Pfam" id="PF25954"/>
    </source>
</evidence>
<evidence type="ECO:0000256" key="1">
    <source>
        <dbReference type="ARBA" id="ARBA00009477"/>
    </source>
</evidence>
<dbReference type="InterPro" id="IPR006143">
    <property type="entry name" value="RND_pump_MFP"/>
</dbReference>
<comment type="caution">
    <text evidence="6">The sequence shown here is derived from an EMBL/GenBank/DDBJ whole genome shotgun (WGS) entry which is preliminary data.</text>
</comment>
<dbReference type="Gene3D" id="2.40.50.100">
    <property type="match status" value="1"/>
</dbReference>
<evidence type="ECO:0000313" key="7">
    <source>
        <dbReference type="Proteomes" id="UP000252707"/>
    </source>
</evidence>
<gene>
    <name evidence="6" type="ORF">DFQ59_101809</name>
</gene>
<name>A0A369CNQ1_9GAMM</name>
<keyword evidence="7" id="KW-1185">Reference proteome</keyword>
<dbReference type="InterPro" id="IPR058792">
    <property type="entry name" value="Beta-barrel_RND_2"/>
</dbReference>
<dbReference type="AlphaFoldDB" id="A0A369CNQ1"/>
<evidence type="ECO:0000313" key="6">
    <source>
        <dbReference type="EMBL" id="RCX33504.1"/>
    </source>
</evidence>
<dbReference type="Gene3D" id="2.40.30.170">
    <property type="match status" value="1"/>
</dbReference>
<feature type="domain" description="CzcB-like barrel-sandwich hybrid" evidence="5">
    <location>
        <begin position="82"/>
        <end position="224"/>
    </location>
</feature>
<accession>A0A369CNQ1</accession>
<sequence>MTAAGFGKQQLQRFAVWFRGLSFAGRAGTSFGVLFALLVIISGLDGDRGPGPGLESAAVEPGSIHLEVRATGHLRARGQLPVFAQVSGIIREVPVGSSGRVKSGEVLAVVDDQDYRLALQEAESQRVAAQSETAGVRARLVQTQQEHDRAERLYREDLIPRQELEKAAAARQELEAQLEMAEARVQQAMLREQQARENLERCMVRSPIEGVLLSVGAEPGEPVAGVGGKPLFQLAPSLDAIEIRVAVTESDIGKVQIGQPVRFSVEAYGGEEFSGEVSAIRRGGEDRGGVTYYEVLVSTGNPGHRLLPGMTAQVRVDAGTREVARLIPLRALLYNPEAEVLERWQSEVDRIRQAGDTLVWVDGESGVRPVGVQLGVQDREHVEVVGEWSDPESQVVYRQ</sequence>
<keyword evidence="2" id="KW-0175">Coiled coil</keyword>
<keyword evidence="3" id="KW-0812">Transmembrane</keyword>
<evidence type="ECO:0000256" key="3">
    <source>
        <dbReference type="SAM" id="Phobius"/>
    </source>
</evidence>
<comment type="similarity">
    <text evidence="1">Belongs to the membrane fusion protein (MFP) (TC 8.A.1) family.</text>
</comment>
<feature type="transmembrane region" description="Helical" evidence="3">
    <location>
        <begin position="21"/>
        <end position="44"/>
    </location>
</feature>
<reference evidence="6 7" key="1">
    <citation type="submission" date="2018-07" db="EMBL/GenBank/DDBJ databases">
        <title>Genomic Encyclopedia of Type Strains, Phase IV (KMG-IV): sequencing the most valuable type-strain genomes for metagenomic binning, comparative biology and taxonomic classification.</title>
        <authorList>
            <person name="Goeker M."/>
        </authorList>
    </citation>
    <scope>NUCLEOTIDE SEQUENCE [LARGE SCALE GENOMIC DNA]</scope>
    <source>
        <strain evidence="6 7">DSM 26407</strain>
    </source>
</reference>
<dbReference type="Pfam" id="PF25954">
    <property type="entry name" value="Beta-barrel_RND_2"/>
    <property type="match status" value="1"/>
</dbReference>
<organism evidence="6 7">
    <name type="scientific">Thioalbus denitrificans</name>
    <dbReference type="NCBI Taxonomy" id="547122"/>
    <lineage>
        <taxon>Bacteria</taxon>
        <taxon>Pseudomonadati</taxon>
        <taxon>Pseudomonadota</taxon>
        <taxon>Gammaproteobacteria</taxon>
        <taxon>Chromatiales</taxon>
        <taxon>Ectothiorhodospiraceae</taxon>
        <taxon>Thioalbus</taxon>
    </lineage>
</organism>
<dbReference type="EMBL" id="QPJY01000001">
    <property type="protein sequence ID" value="RCX33504.1"/>
    <property type="molecule type" value="Genomic_DNA"/>
</dbReference>
<dbReference type="RefSeq" id="WP_170142024.1">
    <property type="nucleotide sequence ID" value="NZ_QPJY01000001.1"/>
</dbReference>
<keyword evidence="3" id="KW-1133">Transmembrane helix</keyword>
<dbReference type="GO" id="GO:0015562">
    <property type="term" value="F:efflux transmembrane transporter activity"/>
    <property type="evidence" value="ECO:0007669"/>
    <property type="project" value="TreeGrafter"/>
</dbReference>
<evidence type="ECO:0000259" key="5">
    <source>
        <dbReference type="Pfam" id="PF25973"/>
    </source>
</evidence>
<proteinExistence type="inferred from homology"/>
<evidence type="ECO:0000256" key="2">
    <source>
        <dbReference type="SAM" id="Coils"/>
    </source>
</evidence>
<keyword evidence="3" id="KW-0472">Membrane</keyword>
<dbReference type="Gene3D" id="1.10.287.470">
    <property type="entry name" value="Helix hairpin bin"/>
    <property type="match status" value="1"/>
</dbReference>
<dbReference type="PANTHER" id="PTHR30469:SF33">
    <property type="entry name" value="SLR1207 PROTEIN"/>
    <property type="match status" value="1"/>
</dbReference>
<dbReference type="InterPro" id="IPR058647">
    <property type="entry name" value="BSH_CzcB-like"/>
</dbReference>